<gene>
    <name evidence="1" type="ORF">BSL78_04881</name>
</gene>
<name>A0A2G8LD61_STIJA</name>
<dbReference type="AlphaFoldDB" id="A0A2G8LD61"/>
<keyword evidence="2" id="KW-1185">Reference proteome</keyword>
<reference evidence="1 2" key="1">
    <citation type="journal article" date="2017" name="PLoS Biol.">
        <title>The sea cucumber genome provides insights into morphological evolution and visceral regeneration.</title>
        <authorList>
            <person name="Zhang X."/>
            <person name="Sun L."/>
            <person name="Yuan J."/>
            <person name="Sun Y."/>
            <person name="Gao Y."/>
            <person name="Zhang L."/>
            <person name="Li S."/>
            <person name="Dai H."/>
            <person name="Hamel J.F."/>
            <person name="Liu C."/>
            <person name="Yu Y."/>
            <person name="Liu S."/>
            <person name="Lin W."/>
            <person name="Guo K."/>
            <person name="Jin S."/>
            <person name="Xu P."/>
            <person name="Storey K.B."/>
            <person name="Huan P."/>
            <person name="Zhang T."/>
            <person name="Zhou Y."/>
            <person name="Zhang J."/>
            <person name="Lin C."/>
            <person name="Li X."/>
            <person name="Xing L."/>
            <person name="Huo D."/>
            <person name="Sun M."/>
            <person name="Wang L."/>
            <person name="Mercier A."/>
            <person name="Li F."/>
            <person name="Yang H."/>
            <person name="Xiang J."/>
        </authorList>
    </citation>
    <scope>NUCLEOTIDE SEQUENCE [LARGE SCALE GENOMIC DNA]</scope>
    <source>
        <strain evidence="1">Shaxun</strain>
        <tissue evidence="1">Muscle</tissue>
    </source>
</reference>
<dbReference type="PANTHER" id="PTHR42765:SF1">
    <property type="entry name" value="ISOLEUCINE--TRNA LIGASE, MITOCHONDRIAL"/>
    <property type="match status" value="1"/>
</dbReference>
<dbReference type="EMBL" id="MRZV01000120">
    <property type="protein sequence ID" value="PIK58157.1"/>
    <property type="molecule type" value="Genomic_DNA"/>
</dbReference>
<dbReference type="GO" id="GO:0004822">
    <property type="term" value="F:isoleucine-tRNA ligase activity"/>
    <property type="evidence" value="ECO:0007669"/>
    <property type="project" value="TreeGrafter"/>
</dbReference>
<proteinExistence type="predicted"/>
<dbReference type="SUPFAM" id="SSF47323">
    <property type="entry name" value="Anticodon-binding domain of a subclass of class I aminoacyl-tRNA synthetases"/>
    <property type="match status" value="1"/>
</dbReference>
<dbReference type="GO" id="GO:0005739">
    <property type="term" value="C:mitochondrion"/>
    <property type="evidence" value="ECO:0007669"/>
    <property type="project" value="TreeGrafter"/>
</dbReference>
<dbReference type="InterPro" id="IPR009080">
    <property type="entry name" value="tRNAsynth_Ia_anticodon-bd"/>
</dbReference>
<dbReference type="PANTHER" id="PTHR42765">
    <property type="entry name" value="SOLEUCYL-TRNA SYNTHETASE"/>
    <property type="match status" value="1"/>
</dbReference>
<dbReference type="Gene3D" id="1.10.730.20">
    <property type="match status" value="1"/>
</dbReference>
<dbReference type="GO" id="GO:0006428">
    <property type="term" value="P:isoleucyl-tRNA aminoacylation"/>
    <property type="evidence" value="ECO:0007669"/>
    <property type="project" value="TreeGrafter"/>
</dbReference>
<evidence type="ECO:0000313" key="1">
    <source>
        <dbReference type="EMBL" id="PIK58157.1"/>
    </source>
</evidence>
<sequence length="160" mass="17709">AISVFKTGWCTCHPSWHHSDLAVTFEVLLAVRQAFHSAVTSSSSRDHDVVIQTKSEALLSLLERVQSEDNSCISQLSEIMMASFVSITSDYAKLDSEGSVQVEAKVLVANADNNKVVPSDYTLVIQEASHHRCERCRKYTAPIPGQPCNRCIKVLSEGWE</sequence>
<dbReference type="Proteomes" id="UP000230750">
    <property type="component" value="Unassembled WGS sequence"/>
</dbReference>
<dbReference type="GO" id="GO:0005524">
    <property type="term" value="F:ATP binding"/>
    <property type="evidence" value="ECO:0007669"/>
    <property type="project" value="InterPro"/>
</dbReference>
<dbReference type="STRING" id="307972.A0A2G8LD61"/>
<feature type="non-terminal residue" evidence="1">
    <location>
        <position position="1"/>
    </location>
</feature>
<protein>
    <submittedName>
        <fullName evidence="1">Uncharacterized protein</fullName>
    </submittedName>
</protein>
<organism evidence="1 2">
    <name type="scientific">Stichopus japonicus</name>
    <name type="common">Sea cucumber</name>
    <dbReference type="NCBI Taxonomy" id="307972"/>
    <lineage>
        <taxon>Eukaryota</taxon>
        <taxon>Metazoa</taxon>
        <taxon>Echinodermata</taxon>
        <taxon>Eleutherozoa</taxon>
        <taxon>Echinozoa</taxon>
        <taxon>Holothuroidea</taxon>
        <taxon>Aspidochirotacea</taxon>
        <taxon>Aspidochirotida</taxon>
        <taxon>Stichopodidae</taxon>
        <taxon>Apostichopus</taxon>
    </lineage>
</organism>
<dbReference type="InterPro" id="IPR050081">
    <property type="entry name" value="Ile-tRNA_ligase"/>
</dbReference>
<dbReference type="GO" id="GO:0032543">
    <property type="term" value="P:mitochondrial translation"/>
    <property type="evidence" value="ECO:0007669"/>
    <property type="project" value="TreeGrafter"/>
</dbReference>
<accession>A0A2G8LD61</accession>
<evidence type="ECO:0000313" key="2">
    <source>
        <dbReference type="Proteomes" id="UP000230750"/>
    </source>
</evidence>
<comment type="caution">
    <text evidence="1">The sequence shown here is derived from an EMBL/GenBank/DDBJ whole genome shotgun (WGS) entry which is preliminary data.</text>
</comment>
<dbReference type="OrthoDB" id="10264412at2759"/>